<gene>
    <name evidence="7" type="ORF">A2149_00540</name>
</gene>
<protein>
    <recommendedName>
        <fullName evidence="9">Peptidase M54</fullName>
    </recommendedName>
</protein>
<name>A0A1F7RS18_9BACT</name>
<dbReference type="Proteomes" id="UP000178435">
    <property type="component" value="Unassembled WGS sequence"/>
</dbReference>
<dbReference type="GO" id="GO:0006508">
    <property type="term" value="P:proteolysis"/>
    <property type="evidence" value="ECO:0007669"/>
    <property type="project" value="UniProtKB-KW"/>
</dbReference>
<dbReference type="AlphaFoldDB" id="A0A1F7RS18"/>
<evidence type="ECO:0000256" key="1">
    <source>
        <dbReference type="ARBA" id="ARBA00001947"/>
    </source>
</evidence>
<keyword evidence="5" id="KW-0862">Zinc</keyword>
<evidence type="ECO:0000256" key="4">
    <source>
        <dbReference type="ARBA" id="ARBA00022801"/>
    </source>
</evidence>
<evidence type="ECO:0000256" key="6">
    <source>
        <dbReference type="ARBA" id="ARBA00023049"/>
    </source>
</evidence>
<dbReference type="GO" id="GO:0008270">
    <property type="term" value="F:zinc ion binding"/>
    <property type="evidence" value="ECO:0007669"/>
    <property type="project" value="InterPro"/>
</dbReference>
<organism evidence="7 8">
    <name type="scientific">Candidatus Schekmanbacteria bacterium RBG_16_38_11</name>
    <dbReference type="NCBI Taxonomy" id="1817880"/>
    <lineage>
        <taxon>Bacteria</taxon>
        <taxon>Candidatus Schekmaniibacteriota</taxon>
    </lineage>
</organism>
<dbReference type="PANTHER" id="PTHR15910">
    <property type="entry name" value="ARCHAEMETZINCIN"/>
    <property type="match status" value="1"/>
</dbReference>
<dbReference type="InterPro" id="IPR012091">
    <property type="entry name" value="Pept_M54_archaemetzncn_arc/bac"/>
</dbReference>
<keyword evidence="4" id="KW-0378">Hydrolase</keyword>
<evidence type="ECO:0000256" key="2">
    <source>
        <dbReference type="ARBA" id="ARBA00022670"/>
    </source>
</evidence>
<evidence type="ECO:0000313" key="7">
    <source>
        <dbReference type="EMBL" id="OGL44352.1"/>
    </source>
</evidence>
<keyword evidence="6" id="KW-0482">Metalloprotease</keyword>
<evidence type="ECO:0008006" key="9">
    <source>
        <dbReference type="Google" id="ProtNLM"/>
    </source>
</evidence>
<keyword evidence="2" id="KW-0645">Protease</keyword>
<dbReference type="PANTHER" id="PTHR15910:SF1">
    <property type="entry name" value="ARCHAEMETZINCIN-2"/>
    <property type="match status" value="1"/>
</dbReference>
<dbReference type="PIRSF" id="PIRSF005785">
    <property type="entry name" value="Zn-prot_arch"/>
    <property type="match status" value="1"/>
</dbReference>
<dbReference type="InterPro" id="IPR012962">
    <property type="entry name" value="Pept_M54_archaemetzincn"/>
</dbReference>
<proteinExistence type="predicted"/>
<dbReference type="InterPro" id="IPR024079">
    <property type="entry name" value="MetalloPept_cat_dom_sf"/>
</dbReference>
<dbReference type="EMBL" id="MGDF01000147">
    <property type="protein sequence ID" value="OGL44352.1"/>
    <property type="molecule type" value="Genomic_DNA"/>
</dbReference>
<dbReference type="SUPFAM" id="SSF55486">
    <property type="entry name" value="Metalloproteases ('zincins'), catalytic domain"/>
    <property type="match status" value="1"/>
</dbReference>
<reference evidence="7 8" key="1">
    <citation type="journal article" date="2016" name="Nat. Commun.">
        <title>Thousands of microbial genomes shed light on interconnected biogeochemical processes in an aquifer system.</title>
        <authorList>
            <person name="Anantharaman K."/>
            <person name="Brown C.T."/>
            <person name="Hug L.A."/>
            <person name="Sharon I."/>
            <person name="Castelle C.J."/>
            <person name="Probst A.J."/>
            <person name="Thomas B.C."/>
            <person name="Singh A."/>
            <person name="Wilkins M.J."/>
            <person name="Karaoz U."/>
            <person name="Brodie E.L."/>
            <person name="Williams K.H."/>
            <person name="Hubbard S.S."/>
            <person name="Banfield J.F."/>
        </authorList>
    </citation>
    <scope>NUCLEOTIDE SEQUENCE [LARGE SCALE GENOMIC DNA]</scope>
</reference>
<evidence type="ECO:0000313" key="8">
    <source>
        <dbReference type="Proteomes" id="UP000178435"/>
    </source>
</evidence>
<dbReference type="Gene3D" id="3.40.390.10">
    <property type="entry name" value="Collagenase (Catalytic Domain)"/>
    <property type="match status" value="1"/>
</dbReference>
<dbReference type="CDD" id="cd11375">
    <property type="entry name" value="Peptidase_M54"/>
    <property type="match status" value="1"/>
</dbReference>
<evidence type="ECO:0000256" key="5">
    <source>
        <dbReference type="ARBA" id="ARBA00022833"/>
    </source>
</evidence>
<evidence type="ECO:0000256" key="3">
    <source>
        <dbReference type="ARBA" id="ARBA00022723"/>
    </source>
</evidence>
<keyword evidence="3" id="KW-0479">Metal-binding</keyword>
<feature type="non-terminal residue" evidence="7">
    <location>
        <position position="147"/>
    </location>
</feature>
<dbReference type="Pfam" id="PF07998">
    <property type="entry name" value="Peptidase_M54"/>
    <property type="match status" value="1"/>
</dbReference>
<comment type="caution">
    <text evidence="7">The sequence shown here is derived from an EMBL/GenBank/DDBJ whole genome shotgun (WGS) entry which is preliminary data.</text>
</comment>
<accession>A0A1F7RS18</accession>
<comment type="cofactor">
    <cofactor evidence="1">
        <name>Zn(2+)</name>
        <dbReference type="ChEBI" id="CHEBI:29105"/>
    </cofactor>
</comment>
<dbReference type="GO" id="GO:0008237">
    <property type="term" value="F:metallopeptidase activity"/>
    <property type="evidence" value="ECO:0007669"/>
    <property type="project" value="UniProtKB-KW"/>
</dbReference>
<sequence length="147" mass="16846">MPFIQIVPIKLSHSLNPDHLKEVISKTFNIEAVLLNSEIDISDTYDPKRNQYNSSKILIKLKEIRGEDAIKILGITELDLFIPILTFVFGEAQLKGDASVISIFRLKNQFYGLPEDDKLLTERICKEAIHELGHNFGLFHCDNYRCV</sequence>